<reference evidence="8 9" key="1">
    <citation type="submission" date="2020-10" db="EMBL/GenBank/DDBJ databases">
        <authorList>
            <person name="Castelo-Branco R."/>
            <person name="Eusebio N."/>
            <person name="Adriana R."/>
            <person name="Vieira A."/>
            <person name="Brugerolle De Fraissinette N."/>
            <person name="Rezende De Castro R."/>
            <person name="Schneider M.P."/>
            <person name="Vasconcelos V."/>
            <person name="Leao P.N."/>
        </authorList>
    </citation>
    <scope>NUCLEOTIDE SEQUENCE [LARGE SCALE GENOMIC DNA]</scope>
    <source>
        <strain evidence="8 9">LEGE 03274</strain>
    </source>
</reference>
<comment type="function">
    <text evidence="6">One of the early assembly proteins it binds 23S rRNA. One of the proteins that surrounds the polypeptide exit tunnel on the outside of the ribosome. Forms the main docking site for trigger factor binding to the ribosome.</text>
</comment>
<name>A0ABR9V235_9CHRO</name>
<organism evidence="8 9">
    <name type="scientific">Cyanobacterium stanieri LEGE 03274</name>
    <dbReference type="NCBI Taxonomy" id="1828756"/>
    <lineage>
        <taxon>Bacteria</taxon>
        <taxon>Bacillati</taxon>
        <taxon>Cyanobacteriota</taxon>
        <taxon>Cyanophyceae</taxon>
        <taxon>Oscillatoriophycideae</taxon>
        <taxon>Chroococcales</taxon>
        <taxon>Geminocystaceae</taxon>
        <taxon>Cyanobacterium</taxon>
    </lineage>
</organism>
<dbReference type="PANTHER" id="PTHR11620">
    <property type="entry name" value="60S RIBOSOMAL PROTEIN L23A"/>
    <property type="match status" value="1"/>
</dbReference>
<comment type="subunit">
    <text evidence="6">Part of the 50S ribosomal subunit. Contacts protein L29, and trigger factor when it is bound to the ribosome.</text>
</comment>
<dbReference type="SUPFAM" id="SSF54189">
    <property type="entry name" value="Ribosomal proteins S24e, L23 and L15e"/>
    <property type="match status" value="1"/>
</dbReference>
<dbReference type="HAMAP" id="MF_01369_B">
    <property type="entry name" value="Ribosomal_uL23_B"/>
    <property type="match status" value="1"/>
</dbReference>
<dbReference type="NCBIfam" id="NF004368">
    <property type="entry name" value="PRK05738.3-4"/>
    <property type="match status" value="1"/>
</dbReference>
<sequence length="112" mass="12827">MPNKRYGKTTAVRKSEAELADLIIRPIVTEKATYMMEDNKYVFECVKQATKPQIRAAIESLFEVKVVKVNTMNQPRKKRRVGQNVGYKPQYKKAIVTLAEGDSLQSTFFPDL</sequence>
<dbReference type="EMBL" id="JADEWC010000006">
    <property type="protein sequence ID" value="MBE9221955.1"/>
    <property type="molecule type" value="Genomic_DNA"/>
</dbReference>
<evidence type="ECO:0000256" key="4">
    <source>
        <dbReference type="ARBA" id="ARBA00022980"/>
    </source>
</evidence>
<keyword evidence="9" id="KW-1185">Reference proteome</keyword>
<evidence type="ECO:0000256" key="5">
    <source>
        <dbReference type="ARBA" id="ARBA00023274"/>
    </source>
</evidence>
<dbReference type="NCBIfam" id="NF004363">
    <property type="entry name" value="PRK05738.2-4"/>
    <property type="match status" value="1"/>
</dbReference>
<evidence type="ECO:0000313" key="9">
    <source>
        <dbReference type="Proteomes" id="UP000654604"/>
    </source>
</evidence>
<keyword evidence="4 6" id="KW-0689">Ribosomal protein</keyword>
<dbReference type="InterPro" id="IPR001014">
    <property type="entry name" value="Ribosomal_uL23_CS"/>
</dbReference>
<dbReference type="Proteomes" id="UP000654604">
    <property type="component" value="Unassembled WGS sequence"/>
</dbReference>
<dbReference type="InterPro" id="IPR013025">
    <property type="entry name" value="Ribosomal_uL23-like"/>
</dbReference>
<comment type="similarity">
    <text evidence="1 6 7">Belongs to the universal ribosomal protein uL23 family.</text>
</comment>
<evidence type="ECO:0000256" key="1">
    <source>
        <dbReference type="ARBA" id="ARBA00006700"/>
    </source>
</evidence>
<accession>A0ABR9V235</accession>
<dbReference type="PROSITE" id="PS00050">
    <property type="entry name" value="RIBOSOMAL_L23"/>
    <property type="match status" value="1"/>
</dbReference>
<dbReference type="InterPro" id="IPR012677">
    <property type="entry name" value="Nucleotide-bd_a/b_plait_sf"/>
</dbReference>
<protein>
    <recommendedName>
        <fullName evidence="6">Large ribosomal subunit protein uL23</fullName>
    </recommendedName>
</protein>
<dbReference type="Pfam" id="PF00276">
    <property type="entry name" value="Ribosomal_L23"/>
    <property type="match status" value="1"/>
</dbReference>
<comment type="caution">
    <text evidence="8">The sequence shown here is derived from an EMBL/GenBank/DDBJ whole genome shotgun (WGS) entry which is preliminary data.</text>
</comment>
<evidence type="ECO:0000256" key="6">
    <source>
        <dbReference type="HAMAP-Rule" id="MF_01369"/>
    </source>
</evidence>
<evidence type="ECO:0000256" key="3">
    <source>
        <dbReference type="ARBA" id="ARBA00022884"/>
    </source>
</evidence>
<keyword evidence="5 6" id="KW-0687">Ribonucleoprotein</keyword>
<keyword evidence="2 6" id="KW-0699">rRNA-binding</keyword>
<proteinExistence type="inferred from homology"/>
<evidence type="ECO:0000313" key="8">
    <source>
        <dbReference type="EMBL" id="MBE9221955.1"/>
    </source>
</evidence>
<gene>
    <name evidence="6" type="primary">rplW</name>
    <name evidence="6" type="synonym">rpl23</name>
    <name evidence="8" type="ORF">IQ215_04515</name>
</gene>
<evidence type="ECO:0000256" key="2">
    <source>
        <dbReference type="ARBA" id="ARBA00022730"/>
    </source>
</evidence>
<dbReference type="GO" id="GO:0005840">
    <property type="term" value="C:ribosome"/>
    <property type="evidence" value="ECO:0007669"/>
    <property type="project" value="UniProtKB-KW"/>
</dbReference>
<evidence type="ECO:0000256" key="7">
    <source>
        <dbReference type="RuleBase" id="RU003934"/>
    </source>
</evidence>
<dbReference type="Gene3D" id="3.30.70.330">
    <property type="match status" value="1"/>
</dbReference>
<dbReference type="InterPro" id="IPR012678">
    <property type="entry name" value="Ribosomal_uL23/eL15/eS24_sf"/>
</dbReference>
<keyword evidence="3 6" id="KW-0694">RNA-binding</keyword>
<dbReference type="RefSeq" id="WP_015223459.1">
    <property type="nucleotide sequence ID" value="NZ_JADEWC010000006.1"/>
</dbReference>